<organism evidence="2 3">
    <name type="scientific">Lederbergia ruris</name>
    <dbReference type="NCBI Taxonomy" id="217495"/>
    <lineage>
        <taxon>Bacteria</taxon>
        <taxon>Bacillati</taxon>
        <taxon>Bacillota</taxon>
        <taxon>Bacilli</taxon>
        <taxon>Bacillales</taxon>
        <taxon>Bacillaceae</taxon>
        <taxon>Lederbergia</taxon>
    </lineage>
</organism>
<accession>A0ABQ4KGK0</accession>
<comment type="caution">
    <text evidence="2">The sequence shown here is derived from an EMBL/GenBank/DDBJ whole genome shotgun (WGS) entry which is preliminary data.</text>
</comment>
<dbReference type="RefSeq" id="WP_158321013.1">
    <property type="nucleotide sequence ID" value="NZ_BORB01000009.1"/>
</dbReference>
<feature type="compositionally biased region" description="Polar residues" evidence="1">
    <location>
        <begin position="61"/>
        <end position="70"/>
    </location>
</feature>
<protein>
    <recommendedName>
        <fullName evidence="4">Gamma-type small acid-soluble spore protein</fullName>
    </recommendedName>
</protein>
<dbReference type="EMBL" id="BORB01000009">
    <property type="protein sequence ID" value="GIN57096.1"/>
    <property type="molecule type" value="Genomic_DNA"/>
</dbReference>
<evidence type="ECO:0000313" key="2">
    <source>
        <dbReference type="EMBL" id="GIN57096.1"/>
    </source>
</evidence>
<feature type="region of interest" description="Disordered" evidence="1">
    <location>
        <begin position="41"/>
        <end position="70"/>
    </location>
</feature>
<reference evidence="2 3" key="1">
    <citation type="submission" date="2021-03" db="EMBL/GenBank/DDBJ databases">
        <title>Antimicrobial resistance genes in bacteria isolated from Japanese honey, and their potential for conferring macrolide and lincosamide resistance in the American foulbrood pathogen Paenibacillus larvae.</title>
        <authorList>
            <person name="Okamoto M."/>
            <person name="Kumagai M."/>
            <person name="Kanamori H."/>
            <person name="Takamatsu D."/>
        </authorList>
    </citation>
    <scope>NUCLEOTIDE SEQUENCE [LARGE SCALE GENOMIC DNA]</scope>
    <source>
        <strain evidence="2 3">J8TS2</strain>
    </source>
</reference>
<evidence type="ECO:0008006" key="4">
    <source>
        <dbReference type="Google" id="ProtNLM"/>
    </source>
</evidence>
<name>A0ABQ4KGK0_9BACI</name>
<gene>
    <name evidence="2" type="ORF">J8TS2_14150</name>
</gene>
<keyword evidence="3" id="KW-1185">Reference proteome</keyword>
<dbReference type="Proteomes" id="UP000679950">
    <property type="component" value="Unassembled WGS sequence"/>
</dbReference>
<evidence type="ECO:0000313" key="3">
    <source>
        <dbReference type="Proteomes" id="UP000679950"/>
    </source>
</evidence>
<proteinExistence type="predicted"/>
<evidence type="ECO:0000256" key="1">
    <source>
        <dbReference type="SAM" id="MobiDB-lite"/>
    </source>
</evidence>
<sequence>MERNHDNYTISGTSIEEVKRKNAESGMSYNEALEWIAKTTGGRGTDIYSDTNVEEVKRRNQSSQDYNKEK</sequence>